<keyword evidence="3" id="KW-1185">Reference proteome</keyword>
<evidence type="ECO:0000256" key="1">
    <source>
        <dbReference type="SAM" id="SignalP"/>
    </source>
</evidence>
<dbReference type="EMBL" id="KN294005">
    <property type="protein sequence ID" value="KGQ01263.1"/>
    <property type="molecule type" value="Genomic_DNA"/>
</dbReference>
<evidence type="ECO:0000313" key="3">
    <source>
        <dbReference type="Proteomes" id="UP000002059"/>
    </source>
</evidence>
<dbReference type="AlphaFoldDB" id="A0A0A2V1A1"/>
<keyword evidence="1" id="KW-0732">Signal</keyword>
<reference evidence="2 3" key="1">
    <citation type="journal article" date="2011" name="PLoS Genet.">
        <title>Comparative genomic analysis of human fungal pathogens causing paracoccidioidomycosis.</title>
        <authorList>
            <person name="Desjardins C.A."/>
            <person name="Champion M.D."/>
            <person name="Holder J.W."/>
            <person name="Muszewska A."/>
            <person name="Goldberg J."/>
            <person name="Bailao A.M."/>
            <person name="Brigido M.M."/>
            <person name="Ferreira M.E."/>
            <person name="Garcia A.M."/>
            <person name="Grynberg M."/>
            <person name="Gujja S."/>
            <person name="Heiman D.I."/>
            <person name="Henn M.R."/>
            <person name="Kodira C.D."/>
            <person name="Leon-Narvaez H."/>
            <person name="Longo L.V."/>
            <person name="Ma L.J."/>
            <person name="Malavazi I."/>
            <person name="Matsuo A.L."/>
            <person name="Morais F.V."/>
            <person name="Pereira M."/>
            <person name="Rodriguez-Brito S."/>
            <person name="Sakthikumar S."/>
            <person name="Salem-Izacc S.M."/>
            <person name="Sykes S.M."/>
            <person name="Teixeira M.M."/>
            <person name="Vallejo M.C."/>
            <person name="Walter M.E."/>
            <person name="Yandava C."/>
            <person name="Young S."/>
            <person name="Zeng Q."/>
            <person name="Zucker J."/>
            <person name="Felipe M.S."/>
            <person name="Goldman G.H."/>
            <person name="Haas B.J."/>
            <person name="McEwen J.G."/>
            <person name="Nino-Vega G."/>
            <person name="Puccia R."/>
            <person name="San-Blas G."/>
            <person name="Soares C.M."/>
            <person name="Birren B.W."/>
            <person name="Cuomo C.A."/>
        </authorList>
    </citation>
    <scope>NUCLEOTIDE SEQUENCE [LARGE SCALE GENOMIC DNA]</scope>
    <source>
        <strain evidence="3">ATCC MYA-826 / Pb01</strain>
    </source>
</reference>
<sequence>MSRQTQIELHIFLLIFWLQLAEPTSSNFLYIRGTNTGNLIDSALQALRDGHGGMLADEVFQCTLEPIVRVLRQSANIRYSSQKFQRCGDKKRRRSGATLDSWASATQYNEWGALGKLWWAWSSVVGVFNKKLALQLSLGEKTIISITSHN</sequence>
<organism evidence="2 3">
    <name type="scientific">Paracoccidioides lutzii (strain ATCC MYA-826 / Pb01)</name>
    <name type="common">Paracoccidioides brasiliensis</name>
    <dbReference type="NCBI Taxonomy" id="502779"/>
    <lineage>
        <taxon>Eukaryota</taxon>
        <taxon>Fungi</taxon>
        <taxon>Dikarya</taxon>
        <taxon>Ascomycota</taxon>
        <taxon>Pezizomycotina</taxon>
        <taxon>Eurotiomycetes</taxon>
        <taxon>Eurotiomycetidae</taxon>
        <taxon>Onygenales</taxon>
        <taxon>Ajellomycetaceae</taxon>
        <taxon>Paracoccidioides</taxon>
    </lineage>
</organism>
<feature type="signal peptide" evidence="1">
    <location>
        <begin position="1"/>
        <end position="23"/>
    </location>
</feature>
<gene>
    <name evidence="2" type="ORF">PAAG_12034</name>
</gene>
<dbReference type="GeneID" id="26970823"/>
<dbReference type="KEGG" id="pbl:PAAG_12034"/>
<proteinExistence type="predicted"/>
<dbReference type="RefSeq" id="XP_015702803.1">
    <property type="nucleotide sequence ID" value="XM_015847578.1"/>
</dbReference>
<evidence type="ECO:0000313" key="2">
    <source>
        <dbReference type="EMBL" id="KGQ01263.1"/>
    </source>
</evidence>
<dbReference type="HOGENOM" id="CLU_1741131_0_0_1"/>
<dbReference type="VEuPathDB" id="FungiDB:PAAG_12034"/>
<dbReference type="Proteomes" id="UP000002059">
    <property type="component" value="Partially assembled WGS sequence"/>
</dbReference>
<protein>
    <submittedName>
        <fullName evidence="2">Uncharacterized protein</fullName>
    </submittedName>
</protein>
<accession>A0A0A2V1A1</accession>
<name>A0A0A2V1A1_PARBA</name>
<feature type="chain" id="PRO_5001995219" evidence="1">
    <location>
        <begin position="24"/>
        <end position="150"/>
    </location>
</feature>